<dbReference type="RefSeq" id="WP_178367896.1">
    <property type="nucleotide sequence ID" value="NZ_JACADJ010000077.1"/>
</dbReference>
<sequence>MSIKKDEYGFIRSSGYGRVDLDTLRSQLNADPDEAIYHTSNSGGVRSSRQVKDGSVPVQPGDTFNAGPQVVKASLLTDLFNRQHRERHAPQPRYQRIQGQSEPAPDNAVAAIPLFDKEVRAIKKAGFGAVPSPKETRWGWCVRLKGLTLPGGSRTDAMILLPKNYPNASPIGFYLKAGANTGGLDRGHLYDTTYHGAVDLSAHGWQWFCGIAEGWKPGRHNLVTYLSMVLTMLSERRG</sequence>
<dbReference type="Proteomes" id="UP000553343">
    <property type="component" value="Unassembled WGS sequence"/>
</dbReference>
<feature type="region of interest" description="Disordered" evidence="1">
    <location>
        <begin position="85"/>
        <end position="105"/>
    </location>
</feature>
<name>A0A850SYR2_9BACT</name>
<gene>
    <name evidence="2" type="ORF">HXW94_15885</name>
</gene>
<evidence type="ECO:0000256" key="1">
    <source>
        <dbReference type="SAM" id="MobiDB-lite"/>
    </source>
</evidence>
<comment type="caution">
    <text evidence="2">The sequence shown here is derived from an EMBL/GenBank/DDBJ whole genome shotgun (WGS) entry which is preliminary data.</text>
</comment>
<protein>
    <submittedName>
        <fullName evidence="2">Uncharacterized protein</fullName>
    </submittedName>
</protein>
<keyword evidence="3" id="KW-1185">Reference proteome</keyword>
<reference evidence="2 3" key="1">
    <citation type="submission" date="2020-06" db="EMBL/GenBank/DDBJ databases">
        <title>High-quality draft genome of sulfate reducer Desulfobacter latus type strain AcrS2 isolated from marine sediment.</title>
        <authorList>
            <person name="Hoppe M."/>
            <person name="Larsen C.K."/>
            <person name="Marshall I.P.G."/>
            <person name="Schramm A."/>
            <person name="Marietou A.G."/>
        </authorList>
    </citation>
    <scope>NUCLEOTIDE SEQUENCE [LARGE SCALE GENOMIC DNA]</scope>
    <source>
        <strain evidence="2 3">AcRS2</strain>
    </source>
</reference>
<organism evidence="2 3">
    <name type="scientific">Desulfobacter latus</name>
    <dbReference type="NCBI Taxonomy" id="2292"/>
    <lineage>
        <taxon>Bacteria</taxon>
        <taxon>Pseudomonadati</taxon>
        <taxon>Thermodesulfobacteriota</taxon>
        <taxon>Desulfobacteria</taxon>
        <taxon>Desulfobacterales</taxon>
        <taxon>Desulfobacteraceae</taxon>
        <taxon>Desulfobacter</taxon>
    </lineage>
</organism>
<proteinExistence type="predicted"/>
<evidence type="ECO:0000313" key="3">
    <source>
        <dbReference type="Proteomes" id="UP000553343"/>
    </source>
</evidence>
<feature type="compositionally biased region" description="Polar residues" evidence="1">
    <location>
        <begin position="38"/>
        <end position="48"/>
    </location>
</feature>
<dbReference type="EMBL" id="JACADJ010000077">
    <property type="protein sequence ID" value="NWH06444.1"/>
    <property type="molecule type" value="Genomic_DNA"/>
</dbReference>
<evidence type="ECO:0000313" key="2">
    <source>
        <dbReference type="EMBL" id="NWH06444.1"/>
    </source>
</evidence>
<accession>A0A850SYR2</accession>
<dbReference type="AlphaFoldDB" id="A0A850SYR2"/>
<feature type="region of interest" description="Disordered" evidence="1">
    <location>
        <begin position="32"/>
        <end position="64"/>
    </location>
</feature>